<dbReference type="Pfam" id="PF00756">
    <property type="entry name" value="Esterase"/>
    <property type="match status" value="1"/>
</dbReference>
<organism evidence="1 2">
    <name type="scientific">Armatimonas rosea</name>
    <dbReference type="NCBI Taxonomy" id="685828"/>
    <lineage>
        <taxon>Bacteria</taxon>
        <taxon>Bacillati</taxon>
        <taxon>Armatimonadota</taxon>
        <taxon>Armatimonadia</taxon>
        <taxon>Armatimonadales</taxon>
        <taxon>Armatimonadaceae</taxon>
        <taxon>Armatimonas</taxon>
    </lineage>
</organism>
<comment type="caution">
    <text evidence="1">The sequence shown here is derived from an EMBL/GenBank/DDBJ whole genome shotgun (WGS) entry which is preliminary data.</text>
</comment>
<dbReference type="EMBL" id="JACHGW010000001">
    <property type="protein sequence ID" value="MBB6048441.1"/>
    <property type="molecule type" value="Genomic_DNA"/>
</dbReference>
<evidence type="ECO:0000313" key="2">
    <source>
        <dbReference type="Proteomes" id="UP000520814"/>
    </source>
</evidence>
<dbReference type="InterPro" id="IPR050583">
    <property type="entry name" value="Mycobacterial_A85_antigen"/>
</dbReference>
<dbReference type="RefSeq" id="WP_221289730.1">
    <property type="nucleotide sequence ID" value="NZ_JACHGW010000001.1"/>
</dbReference>
<dbReference type="SUPFAM" id="SSF53474">
    <property type="entry name" value="alpha/beta-Hydrolases"/>
    <property type="match status" value="1"/>
</dbReference>
<keyword evidence="2" id="KW-1185">Reference proteome</keyword>
<dbReference type="Gene3D" id="3.40.50.1820">
    <property type="entry name" value="alpha/beta hydrolase"/>
    <property type="match status" value="1"/>
</dbReference>
<dbReference type="AlphaFoldDB" id="A0A7W9SKT7"/>
<dbReference type="InterPro" id="IPR000801">
    <property type="entry name" value="Esterase-like"/>
</dbReference>
<dbReference type="InterPro" id="IPR029058">
    <property type="entry name" value="AB_hydrolase_fold"/>
</dbReference>
<proteinExistence type="predicted"/>
<reference evidence="1 2" key="1">
    <citation type="submission" date="2020-08" db="EMBL/GenBank/DDBJ databases">
        <title>Genomic Encyclopedia of Type Strains, Phase IV (KMG-IV): sequencing the most valuable type-strain genomes for metagenomic binning, comparative biology and taxonomic classification.</title>
        <authorList>
            <person name="Goeker M."/>
        </authorList>
    </citation>
    <scope>NUCLEOTIDE SEQUENCE [LARGE SCALE GENOMIC DNA]</scope>
    <source>
        <strain evidence="1 2">DSM 23562</strain>
    </source>
</reference>
<dbReference type="PANTHER" id="PTHR48098">
    <property type="entry name" value="ENTEROCHELIN ESTERASE-RELATED"/>
    <property type="match status" value="1"/>
</dbReference>
<sequence length="384" mass="41591">MNTLLLTLPLVASVSMVQQPPLTHAQLRDGAATPEAVRRWFGAANLAKGGVKTDDCTVAFAIELAEGEKDPKVVSETSGFTLPLKRVGASNVWAAVATLPEGTGFLWHIEVGSEKRGGGQLEVYTTPADAKYHDGVPKGTVTDMGVFKSQVFAGTSRPWWIYVPAQYDPSKPAAVMVFQDGSGPKNYIPPVFDNLIAKGEMPVTIGIFIQPGVFDGGRSNRSVEYDTLSPKYSEMLLTEILPEVAKKYNLSTNPADRAIAGSSSGGICAFTVAWERPDQFSKVLSWVGSFVNLQGGANRISGGHNYPVLVRQSKDKPKPIRVFLQDGANDLDNPFGNWPLANQGMAKALAYAGYDFKFVFGQGFHSGKHGQALLPDSLRWLWRK</sequence>
<dbReference type="PANTHER" id="PTHR48098:SF3">
    <property type="entry name" value="IRON(III) ENTEROBACTIN ESTERASE"/>
    <property type="match status" value="1"/>
</dbReference>
<protein>
    <submittedName>
        <fullName evidence="1">Enterochelin esterase family protein</fullName>
    </submittedName>
</protein>
<gene>
    <name evidence="1" type="ORF">HNQ39_000203</name>
</gene>
<name>A0A7W9SKT7_ARMRO</name>
<dbReference type="Proteomes" id="UP000520814">
    <property type="component" value="Unassembled WGS sequence"/>
</dbReference>
<accession>A0A7W9SKT7</accession>
<evidence type="ECO:0000313" key="1">
    <source>
        <dbReference type="EMBL" id="MBB6048441.1"/>
    </source>
</evidence>